<organism evidence="3 4">
    <name type="scientific">Acacia crassicarpa</name>
    <name type="common">northern wattle</name>
    <dbReference type="NCBI Taxonomy" id="499986"/>
    <lineage>
        <taxon>Eukaryota</taxon>
        <taxon>Viridiplantae</taxon>
        <taxon>Streptophyta</taxon>
        <taxon>Embryophyta</taxon>
        <taxon>Tracheophyta</taxon>
        <taxon>Spermatophyta</taxon>
        <taxon>Magnoliopsida</taxon>
        <taxon>eudicotyledons</taxon>
        <taxon>Gunneridae</taxon>
        <taxon>Pentapetalae</taxon>
        <taxon>rosids</taxon>
        <taxon>fabids</taxon>
        <taxon>Fabales</taxon>
        <taxon>Fabaceae</taxon>
        <taxon>Caesalpinioideae</taxon>
        <taxon>mimosoid clade</taxon>
        <taxon>Acacieae</taxon>
        <taxon>Acacia</taxon>
    </lineage>
</organism>
<dbReference type="Pfam" id="PF14111">
    <property type="entry name" value="DUF4283"/>
    <property type="match status" value="1"/>
</dbReference>
<dbReference type="Proteomes" id="UP001293593">
    <property type="component" value="Unassembled WGS sequence"/>
</dbReference>
<keyword evidence="4" id="KW-1185">Reference proteome</keyword>
<name>A0AAE1MGF5_9FABA</name>
<evidence type="ECO:0000256" key="1">
    <source>
        <dbReference type="PROSITE-ProRule" id="PRU00047"/>
    </source>
</evidence>
<dbReference type="PANTHER" id="PTHR31286">
    <property type="entry name" value="GLYCINE-RICH CELL WALL STRUCTURAL PROTEIN 1.8-LIKE"/>
    <property type="match status" value="1"/>
</dbReference>
<dbReference type="InterPro" id="IPR001878">
    <property type="entry name" value="Znf_CCHC"/>
</dbReference>
<keyword evidence="1" id="KW-0862">Zinc</keyword>
<reference evidence="3" key="1">
    <citation type="submission" date="2023-10" db="EMBL/GenBank/DDBJ databases">
        <title>Chromosome-level genome of the transformable northern wattle, Acacia crassicarpa.</title>
        <authorList>
            <person name="Massaro I."/>
            <person name="Sinha N.R."/>
            <person name="Poethig S."/>
            <person name="Leichty A.R."/>
        </authorList>
    </citation>
    <scope>NUCLEOTIDE SEQUENCE</scope>
    <source>
        <strain evidence="3">Acra3RX</strain>
        <tissue evidence="3">Leaf</tissue>
    </source>
</reference>
<keyword evidence="1" id="KW-0479">Metal-binding</keyword>
<proteinExistence type="predicted"/>
<dbReference type="InterPro" id="IPR040256">
    <property type="entry name" value="At4g02000-like"/>
</dbReference>
<evidence type="ECO:0000313" key="4">
    <source>
        <dbReference type="Proteomes" id="UP001293593"/>
    </source>
</evidence>
<protein>
    <recommendedName>
        <fullName evidence="2">CCHC-type domain-containing protein</fullName>
    </recommendedName>
</protein>
<feature type="domain" description="CCHC-type" evidence="2">
    <location>
        <begin position="190"/>
        <end position="205"/>
    </location>
</feature>
<dbReference type="AlphaFoldDB" id="A0AAE1MGF5"/>
<gene>
    <name evidence="3" type="ORF">QN277_025399</name>
</gene>
<evidence type="ECO:0000259" key="2">
    <source>
        <dbReference type="PROSITE" id="PS50158"/>
    </source>
</evidence>
<sequence length="513" mass="57934">MDEPQISTPLVWREVESPRILIGKFLANKSYTRLTMESILGKVWNLQAGFEVMEITGNSFLFKFVDEEDYFRVLRGRPWSINGCLLNLLERSKYKAYDEFDFSRCPVWIQMHNVPLEALCLENAITIGRHVGEVLLAEDPNYNGRYLRNFLCARVLLDLRKPLAYGFWLPRPDGRKIWIAIRYEKLQTFCYNCGLVGHDNRNCKSIKLMSASSPSEPRYGAWITTTVGKHWEETLTVLAKDEAEAGFVHRRKEEALKKKTKEEQRKSDRVIPNLEEDIFSIRMRDLKSGGRGGATTEEGIGVNNGGVFAAASGTQDVQNEDIEVTVVAARKLEAVAKNNLQTHGVPPHSNEGGSEMSFNSTSILDKTIPTGLADLTSPEDRNNSRAMVVYCENEFKEMLSGLGNLGLKRSAEEDWISGVRKKKKVGSNEAGRLLDITNYANNLKKEKARLRRSERKKKLSMRVNVAPDENESPDRIMEDNSTYEFVFKARKGSGKRALADGNGGWPLTATKPL</sequence>
<dbReference type="EMBL" id="JAWXYG010000008">
    <property type="protein sequence ID" value="KAK4264190.1"/>
    <property type="molecule type" value="Genomic_DNA"/>
</dbReference>
<accession>A0AAE1MGF5</accession>
<keyword evidence="1" id="KW-0863">Zinc-finger</keyword>
<evidence type="ECO:0000313" key="3">
    <source>
        <dbReference type="EMBL" id="KAK4264190.1"/>
    </source>
</evidence>
<dbReference type="InterPro" id="IPR025836">
    <property type="entry name" value="Zn_knuckle_CX2CX4HX4C"/>
</dbReference>
<dbReference type="PANTHER" id="PTHR31286:SF178">
    <property type="entry name" value="DUF4283 DOMAIN-CONTAINING PROTEIN"/>
    <property type="match status" value="1"/>
</dbReference>
<dbReference type="InterPro" id="IPR025558">
    <property type="entry name" value="DUF4283"/>
</dbReference>
<dbReference type="PROSITE" id="PS50158">
    <property type="entry name" value="ZF_CCHC"/>
    <property type="match status" value="1"/>
</dbReference>
<dbReference type="GO" id="GO:0003676">
    <property type="term" value="F:nucleic acid binding"/>
    <property type="evidence" value="ECO:0007669"/>
    <property type="project" value="InterPro"/>
</dbReference>
<comment type="caution">
    <text evidence="3">The sequence shown here is derived from an EMBL/GenBank/DDBJ whole genome shotgun (WGS) entry which is preliminary data.</text>
</comment>
<dbReference type="GO" id="GO:0008270">
    <property type="term" value="F:zinc ion binding"/>
    <property type="evidence" value="ECO:0007669"/>
    <property type="project" value="UniProtKB-KW"/>
</dbReference>
<dbReference type="Pfam" id="PF14392">
    <property type="entry name" value="zf-CCHC_4"/>
    <property type="match status" value="1"/>
</dbReference>